<proteinExistence type="predicted"/>
<comment type="caution">
    <text evidence="2">The sequence shown here is derived from an EMBL/GenBank/DDBJ whole genome shotgun (WGS) entry which is preliminary data.</text>
</comment>
<feature type="region of interest" description="Disordered" evidence="1">
    <location>
        <begin position="73"/>
        <end position="130"/>
    </location>
</feature>
<feature type="region of interest" description="Disordered" evidence="1">
    <location>
        <begin position="875"/>
        <end position="976"/>
    </location>
</feature>
<feature type="region of interest" description="Disordered" evidence="1">
    <location>
        <begin position="315"/>
        <end position="338"/>
    </location>
</feature>
<feature type="compositionally biased region" description="Basic and acidic residues" evidence="1">
    <location>
        <begin position="745"/>
        <end position="767"/>
    </location>
</feature>
<dbReference type="Proteomes" id="UP000193467">
    <property type="component" value="Unassembled WGS sequence"/>
</dbReference>
<protein>
    <submittedName>
        <fullName evidence="2">Uncharacterized protein</fullName>
    </submittedName>
</protein>
<feature type="compositionally biased region" description="Polar residues" evidence="1">
    <location>
        <begin position="642"/>
        <end position="653"/>
    </location>
</feature>
<dbReference type="AlphaFoldDB" id="A0A1Y2D8G0"/>
<feature type="compositionally biased region" description="Polar residues" evidence="1">
    <location>
        <begin position="491"/>
        <end position="500"/>
    </location>
</feature>
<dbReference type="OrthoDB" id="2537295at2759"/>
<evidence type="ECO:0000256" key="1">
    <source>
        <dbReference type="SAM" id="MobiDB-lite"/>
    </source>
</evidence>
<feature type="region of interest" description="Disordered" evidence="1">
    <location>
        <begin position="361"/>
        <end position="385"/>
    </location>
</feature>
<feature type="compositionally biased region" description="Acidic residues" evidence="1">
    <location>
        <begin position="322"/>
        <end position="333"/>
    </location>
</feature>
<feature type="compositionally biased region" description="Basic and acidic residues" evidence="1">
    <location>
        <begin position="811"/>
        <end position="824"/>
    </location>
</feature>
<feature type="region of interest" description="Disordered" evidence="1">
    <location>
        <begin position="574"/>
        <end position="789"/>
    </location>
</feature>
<reference evidence="2 3" key="1">
    <citation type="submission" date="2016-07" db="EMBL/GenBank/DDBJ databases">
        <title>Pervasive Adenine N6-methylation of Active Genes in Fungi.</title>
        <authorList>
            <consortium name="DOE Joint Genome Institute"/>
            <person name="Mondo S.J."/>
            <person name="Dannebaum R.O."/>
            <person name="Kuo R.C."/>
            <person name="Labutti K."/>
            <person name="Haridas S."/>
            <person name="Kuo A."/>
            <person name="Salamov A."/>
            <person name="Ahrendt S.R."/>
            <person name="Lipzen A."/>
            <person name="Sullivan W."/>
            <person name="Andreopoulos W.B."/>
            <person name="Clum A."/>
            <person name="Lindquist E."/>
            <person name="Daum C."/>
            <person name="Ramamoorthy G.K."/>
            <person name="Gryganskyi A."/>
            <person name="Culley D."/>
            <person name="Magnuson J.K."/>
            <person name="James T.Y."/>
            <person name="O'Malley M.A."/>
            <person name="Stajich J.E."/>
            <person name="Spatafora J.W."/>
            <person name="Visel A."/>
            <person name="Grigoriev I.V."/>
        </authorList>
    </citation>
    <scope>NUCLEOTIDE SEQUENCE [LARGE SCALE GENOMIC DNA]</scope>
    <source>
        <strain evidence="2 3">62-1032</strain>
    </source>
</reference>
<feature type="compositionally biased region" description="Basic and acidic residues" evidence="1">
    <location>
        <begin position="574"/>
        <end position="593"/>
    </location>
</feature>
<feature type="compositionally biased region" description="Basic and acidic residues" evidence="1">
    <location>
        <begin position="73"/>
        <end position="83"/>
    </location>
</feature>
<feature type="compositionally biased region" description="Low complexity" evidence="1">
    <location>
        <begin position="417"/>
        <end position="441"/>
    </location>
</feature>
<organism evidence="2 3">
    <name type="scientific">Leucosporidium creatinivorum</name>
    <dbReference type="NCBI Taxonomy" id="106004"/>
    <lineage>
        <taxon>Eukaryota</taxon>
        <taxon>Fungi</taxon>
        <taxon>Dikarya</taxon>
        <taxon>Basidiomycota</taxon>
        <taxon>Pucciniomycotina</taxon>
        <taxon>Microbotryomycetes</taxon>
        <taxon>Leucosporidiales</taxon>
        <taxon>Leucosporidium</taxon>
    </lineage>
</organism>
<feature type="compositionally biased region" description="Low complexity" evidence="1">
    <location>
        <begin position="726"/>
        <end position="736"/>
    </location>
</feature>
<dbReference type="EMBL" id="MCGR01000090">
    <property type="protein sequence ID" value="ORY55549.1"/>
    <property type="molecule type" value="Genomic_DNA"/>
</dbReference>
<feature type="region of interest" description="Disordered" evidence="1">
    <location>
        <begin position="408"/>
        <end position="543"/>
    </location>
</feature>
<evidence type="ECO:0000313" key="2">
    <source>
        <dbReference type="EMBL" id="ORY55549.1"/>
    </source>
</evidence>
<feature type="compositionally biased region" description="Polar residues" evidence="1">
    <location>
        <begin position="118"/>
        <end position="130"/>
    </location>
</feature>
<gene>
    <name evidence="2" type="ORF">BCR35DRAFT_310051</name>
</gene>
<keyword evidence="3" id="KW-1185">Reference proteome</keyword>
<feature type="compositionally biased region" description="Low complexity" evidence="1">
    <location>
        <begin position="452"/>
        <end position="461"/>
    </location>
</feature>
<accession>A0A1Y2D8G0</accession>
<dbReference type="InParanoid" id="A0A1Y2D8G0"/>
<feature type="compositionally biased region" description="Basic residues" evidence="1">
    <location>
        <begin position="966"/>
        <end position="975"/>
    </location>
</feature>
<feature type="compositionally biased region" description="Basic and acidic residues" evidence="1">
    <location>
        <begin position="887"/>
        <end position="912"/>
    </location>
</feature>
<sequence>MSPSPKPSPPPRADGLQLALSSPSLLLDYTRLLLRSRGTSSPTPTIPPTTEPLAVLLCLLEGLVYLKASTELDHPPTASDREAGAGGASTSSHYNTAPDAAGKATQTVDPRDGGLSAEETSTRPGWTSSNVAQAHAEEVWEDWSDYMAEVYLYPIDSAPSPSSSSSTSSWTSPLFISSSDIPDLATLVRKDTFDSTTHSLLLSVCTSAITYLAAHPLSPSTFLSPPELLTKLLAQVSAFPPRAPNILSTISSTLSSQRRASGVARSCPSTRTFRYTLAEVLQHFFGASFRPVQVAGGDWAYAQEKEDDEAIKKMYPERGDSSLDEDEEEEETVDRESGVRAATLSIHRRDDKMRWVFGDDFQQKSLPNSRPSSPTPPTSLAAKRSSIGRISQAIGLGSSSHYSGNDLESLNSSVIDSPPSKSKSRRPVSMSSFESNSAISSSHDDHTHRRVTSTSSSNSPLIEPPSPSSPNRIPLHRRGVSTGGIALASSRGFSSKSPYSPTAPFGNLAEVDHYPISDSSSPVGSPTRRVSLDSARLPPTTNALSALDRKELVKRSRKLEQMFGVPMEEEAVEKVLLKGQHERRQSSAEEHHQKMLPRKSTPTRPMTLPGRSRSFSHQSPSSPADDDSNDLALPLDALQMVRSHSSPGGTPSASRHPPSPTESYFPTASRIHNAMAYSALGGTPEQQKEERRKKLAKLQRLLGEKVPAEIALSDSPGRGAGGGAASMGRSASRLGGMLRGKGFGRGKDKEKGGRKEEELVVVERQEMDSGSTSSRESGRHKALEPLNSMSKARKLENLFGDLPPKSLFSHAQRDHDRDTRRDSDASVLTRATSTRTIDSYRNSIASLQHLVEADPEALDAIVEIYADTARAASTDELGGPAIGESSARTEESTPEKEGSEVELTEATRKAEDSSPPPPIPSTTTTAPTPLLPSSSSPELPPSPTPPPPSAAAVSLTRPRSLNAPHSHSRTSRRATKLSQFFGTTRGEVWGMLLDDLQSAIEEEEDLDEEERSEVLGGVSRLRESTVVSPGAGSGCRG</sequence>
<evidence type="ECO:0000313" key="3">
    <source>
        <dbReference type="Proteomes" id="UP000193467"/>
    </source>
</evidence>
<feature type="compositionally biased region" description="Pro residues" evidence="1">
    <location>
        <begin position="938"/>
        <end position="949"/>
    </location>
</feature>
<feature type="compositionally biased region" description="Low complexity" evidence="1">
    <location>
        <begin position="921"/>
        <end position="937"/>
    </location>
</feature>
<dbReference type="PANTHER" id="PTHR24216">
    <property type="entry name" value="PAXILLIN-RELATED"/>
    <property type="match status" value="1"/>
</dbReference>
<name>A0A1Y2D8G0_9BASI</name>
<feature type="region of interest" description="Disordered" evidence="1">
    <location>
        <begin position="802"/>
        <end position="827"/>
    </location>
</feature>
<feature type="compositionally biased region" description="Low complexity" evidence="1">
    <location>
        <begin position="611"/>
        <end position="623"/>
    </location>
</feature>